<dbReference type="GO" id="GO:0006412">
    <property type="term" value="P:translation"/>
    <property type="evidence" value="ECO:0007669"/>
    <property type="project" value="UniProtKB-UniRule"/>
</dbReference>
<gene>
    <name evidence="5 10" type="primary">rps3</name>
</gene>
<keyword evidence="3 5" id="KW-0687">Ribonucleoprotein</keyword>
<comment type="subcellular location">
    <subcellularLocation>
        <location evidence="5 7">Plastid</location>
        <location evidence="5 7">Chloroplast</location>
    </subcellularLocation>
</comment>
<dbReference type="AlphaFoldDB" id="A0A0S2LNU1"/>
<dbReference type="GeneID" id="26378730"/>
<dbReference type="NCBIfam" id="TIGR01009">
    <property type="entry name" value="rpsC_bact"/>
    <property type="match status" value="1"/>
</dbReference>
<sequence>MGQKVHPLGFRIGITKKHQAQWFAPFRKYKYSQTIVEDCFLRDTLTNLFPQLINPTEQKKSKRDDGNQNAGQMPRISMIRIERGLIPYEIGIQVHAENCELLKSSIENLKVKQELVANVEKSRYFLNTLKAKIEPQQDMEISVSPSRKKQTSAPGLKKMGSKKSRTKKQAATILFSKLRAKKLYAQGVNIQTNELRATNRLAGTALKTKKALIELYTRRSQKAVLGGARDGKQFRTQRPTFNRNLQTFKTLNSLLFEKSRITRRLRKRLTIRKRILARLFRGIIFQQKGNIVTRQYLKPMSAMRKKATRNRRMSVRKGQVQRFVNKTTTAKLTRRPNQPVKPTLGKKKFLAVLSAKLDQNFLKQLKQQLTVCHQEMAQHRQEQIKKYGVLKYAPLGFNRNWSLSNLNKFKQKPKSILVKSIRLIEQKAFAYLLGLRKDFKTYGTLAYSKVFAYYQIIRFLKQLKQLTRTASDRSLRSNQMNRRSDQSLTMGGSKMPTTLIETTLRTKLKDVQNECQKIKFISYLQQLVKKHRERNIFQYLRTISDARRSLKNLKQFIIGKSVSLFGIDLQTQGDTNTAAQVRSSIKSLILRSSQKSTMRTSLDNTYFENIEKEMQMHKSNITLTPRITIKFFNVQPSVVANRPVDSKASFIAASIVDQLEKRKAFRKVIKDAKQNAMKHPKIKGIKVQVSGRLNGAEIARTEWVRAGRVPLQTLRANIDYSYKTAKTIYGIIGVRIWIFKGYTQ</sequence>
<keyword evidence="2 5" id="KW-0689">Ribosomal protein</keyword>
<comment type="subunit">
    <text evidence="5 7">Part of the 30S ribosomal subunit.</text>
</comment>
<evidence type="ECO:0000256" key="6">
    <source>
        <dbReference type="RuleBase" id="RU003624"/>
    </source>
</evidence>
<keyword evidence="7 10" id="KW-0934">Plastid</keyword>
<feature type="region of interest" description="Disordered" evidence="8">
    <location>
        <begin position="53"/>
        <end position="73"/>
    </location>
</feature>
<evidence type="ECO:0000256" key="2">
    <source>
        <dbReference type="ARBA" id="ARBA00022980"/>
    </source>
</evidence>
<dbReference type="Pfam" id="PF00189">
    <property type="entry name" value="Ribosomal_S3_C"/>
    <property type="match status" value="1"/>
</dbReference>
<dbReference type="GO" id="GO:0022627">
    <property type="term" value="C:cytosolic small ribosomal subunit"/>
    <property type="evidence" value="ECO:0007669"/>
    <property type="project" value="TreeGrafter"/>
</dbReference>
<proteinExistence type="inferred from homology"/>
<name>A0A0S2LNU1_9CHLO</name>
<evidence type="ECO:0000256" key="5">
    <source>
        <dbReference type="HAMAP-Rule" id="MF_01309"/>
    </source>
</evidence>
<geneLocation type="chloroplast" evidence="10"/>
<dbReference type="InterPro" id="IPR005704">
    <property type="entry name" value="Ribosomal_uS3_bac-typ"/>
</dbReference>
<reference evidence="10" key="1">
    <citation type="journal article" date="2015" name="BMC Evol. Biol.">
        <title>Chloroplast phylogenomic analysis of chlorophyte green algae identifies a novel lineage sister to the Sphaeropleales (Chlorophyceae).</title>
        <authorList>
            <person name="Lemieux C."/>
            <person name="Vincent A.T."/>
            <person name="Labarre A."/>
            <person name="Otis C."/>
            <person name="Turmel M."/>
        </authorList>
    </citation>
    <scope>NUCLEOTIDE SEQUENCE</scope>
</reference>
<feature type="domain" description="Small ribosomal subunit protein uS3 C-terminal" evidence="9">
    <location>
        <begin position="655"/>
        <end position="738"/>
    </location>
</feature>
<dbReference type="GO" id="GO:0003735">
    <property type="term" value="F:structural constituent of ribosome"/>
    <property type="evidence" value="ECO:0007669"/>
    <property type="project" value="InterPro"/>
</dbReference>
<dbReference type="PROSITE" id="PS00548">
    <property type="entry name" value="RIBOSOMAL_S3"/>
    <property type="match status" value="1"/>
</dbReference>
<dbReference type="GO" id="GO:0009507">
    <property type="term" value="C:chloroplast"/>
    <property type="evidence" value="ECO:0007669"/>
    <property type="project" value="UniProtKB-SubCell"/>
</dbReference>
<dbReference type="InterPro" id="IPR057258">
    <property type="entry name" value="Ribosomal_uS3"/>
</dbReference>
<dbReference type="HAMAP" id="MF_01309_B">
    <property type="entry name" value="Ribosomal_uS3_B"/>
    <property type="match status" value="1"/>
</dbReference>
<evidence type="ECO:0000256" key="3">
    <source>
        <dbReference type="ARBA" id="ARBA00023274"/>
    </source>
</evidence>
<feature type="region of interest" description="Disordered" evidence="8">
    <location>
        <begin position="138"/>
        <end position="163"/>
    </location>
</feature>
<evidence type="ECO:0000256" key="8">
    <source>
        <dbReference type="SAM" id="MobiDB-lite"/>
    </source>
</evidence>
<dbReference type="InterPro" id="IPR009019">
    <property type="entry name" value="KH_sf_prok-type"/>
</dbReference>
<dbReference type="InterPro" id="IPR018280">
    <property type="entry name" value="Ribosomal_uS3_CS"/>
</dbReference>
<keyword evidence="7 10" id="KW-0150">Chloroplast</keyword>
<evidence type="ECO:0000256" key="4">
    <source>
        <dbReference type="ARBA" id="ARBA00035154"/>
    </source>
</evidence>
<feature type="compositionally biased region" description="Basic and acidic residues" evidence="8">
    <location>
        <begin position="57"/>
        <end position="66"/>
    </location>
</feature>
<accession>A0A0S2LNU1</accession>
<dbReference type="EMBL" id="KT625415">
    <property type="protein sequence ID" value="ALO63073.1"/>
    <property type="molecule type" value="Genomic_DNA"/>
</dbReference>
<organism evidence="10">
    <name type="scientific">Hafniomonas laevis</name>
    <dbReference type="NCBI Taxonomy" id="436124"/>
    <lineage>
        <taxon>Eukaryota</taxon>
        <taxon>Viridiplantae</taxon>
        <taxon>Chlorophyta</taxon>
        <taxon>core chlorophytes</taxon>
        <taxon>Chlorophyceae</taxon>
        <taxon>CS clade</taxon>
        <taxon>Chlamydomonadales</taxon>
        <taxon>Dunaliellaceae</taxon>
        <taxon>Hafniomonas</taxon>
    </lineage>
</organism>
<dbReference type="InterPro" id="IPR036419">
    <property type="entry name" value="Ribosomal_S3_C_sf"/>
</dbReference>
<dbReference type="SUPFAM" id="SSF54814">
    <property type="entry name" value="Prokaryotic type KH domain (KH-domain type II)"/>
    <property type="match status" value="1"/>
</dbReference>
<comment type="similarity">
    <text evidence="1 5 6">Belongs to the universal ribosomal protein uS3 family.</text>
</comment>
<dbReference type="SUPFAM" id="SSF54821">
    <property type="entry name" value="Ribosomal protein S3 C-terminal domain"/>
    <property type="match status" value="1"/>
</dbReference>
<protein>
    <recommendedName>
        <fullName evidence="4 5">Small ribosomal subunit protein uS3c</fullName>
    </recommendedName>
</protein>
<evidence type="ECO:0000256" key="7">
    <source>
        <dbReference type="RuleBase" id="RU003626"/>
    </source>
</evidence>
<evidence type="ECO:0000259" key="9">
    <source>
        <dbReference type="Pfam" id="PF00189"/>
    </source>
</evidence>
<dbReference type="GO" id="GO:0003723">
    <property type="term" value="F:RNA binding"/>
    <property type="evidence" value="ECO:0007669"/>
    <property type="project" value="InterPro"/>
</dbReference>
<dbReference type="RefSeq" id="YP_009185012.1">
    <property type="nucleotide sequence ID" value="NC_028583.1"/>
</dbReference>
<dbReference type="PANTHER" id="PTHR11760:SF19">
    <property type="entry name" value="SMALL RIBOSOMAL SUBUNIT PROTEIN US3C"/>
    <property type="match status" value="1"/>
</dbReference>
<evidence type="ECO:0000256" key="1">
    <source>
        <dbReference type="ARBA" id="ARBA00010761"/>
    </source>
</evidence>
<evidence type="ECO:0000313" key="10">
    <source>
        <dbReference type="EMBL" id="ALO63073.1"/>
    </source>
</evidence>
<dbReference type="Gene3D" id="3.30.1140.32">
    <property type="entry name" value="Ribosomal protein S3, C-terminal domain"/>
    <property type="match status" value="1"/>
</dbReference>
<dbReference type="PANTHER" id="PTHR11760">
    <property type="entry name" value="30S/40S RIBOSOMAL PROTEIN S3"/>
    <property type="match status" value="1"/>
</dbReference>
<dbReference type="InterPro" id="IPR001351">
    <property type="entry name" value="Ribosomal_uS3_C"/>
</dbReference>